<feature type="domain" description="CRM" evidence="14">
    <location>
        <begin position="740"/>
        <end position="840"/>
    </location>
</feature>
<dbReference type="InterPro" id="IPR001890">
    <property type="entry name" value="RNA-binding_CRM"/>
</dbReference>
<keyword evidence="11" id="KW-0175">Coiled coil</keyword>
<evidence type="ECO:0000256" key="9">
    <source>
        <dbReference type="ARBA" id="ARBA00023274"/>
    </source>
</evidence>
<dbReference type="InterPro" id="IPR035920">
    <property type="entry name" value="YhbY-like_sf"/>
</dbReference>
<organism evidence="15 16">
    <name type="scientific">Ricinus communis</name>
    <name type="common">Castor bean</name>
    <dbReference type="NCBI Taxonomy" id="3988"/>
    <lineage>
        <taxon>Eukaryota</taxon>
        <taxon>Viridiplantae</taxon>
        <taxon>Streptophyta</taxon>
        <taxon>Embryophyta</taxon>
        <taxon>Tracheophyta</taxon>
        <taxon>Spermatophyta</taxon>
        <taxon>Magnoliopsida</taxon>
        <taxon>eudicotyledons</taxon>
        <taxon>Gunneridae</taxon>
        <taxon>Pentapetalae</taxon>
        <taxon>rosids</taxon>
        <taxon>fabids</taxon>
        <taxon>Malpighiales</taxon>
        <taxon>Euphorbiaceae</taxon>
        <taxon>Acalyphoideae</taxon>
        <taxon>Acalypheae</taxon>
        <taxon>Ricinus</taxon>
    </lineage>
</organism>
<keyword evidence="7" id="KW-0809">Transit peptide</keyword>
<comment type="subcellular location">
    <subcellularLocation>
        <location evidence="1">Plastid</location>
        <location evidence="1">Chloroplast</location>
    </subcellularLocation>
</comment>
<reference evidence="16" key="1">
    <citation type="journal article" date="2010" name="Nat. Biotechnol.">
        <title>Draft genome sequence of the oilseed species Ricinus communis.</title>
        <authorList>
            <person name="Chan A.P."/>
            <person name="Crabtree J."/>
            <person name="Zhao Q."/>
            <person name="Lorenzi H."/>
            <person name="Orvis J."/>
            <person name="Puiu D."/>
            <person name="Melake-Berhan A."/>
            <person name="Jones K.M."/>
            <person name="Redman J."/>
            <person name="Chen G."/>
            <person name="Cahoon E.B."/>
            <person name="Gedil M."/>
            <person name="Stanke M."/>
            <person name="Haas B.J."/>
            <person name="Wortman J.R."/>
            <person name="Fraser-Liggett C.M."/>
            <person name="Ravel J."/>
            <person name="Rabinowicz P.D."/>
        </authorList>
    </citation>
    <scope>NUCLEOTIDE SEQUENCE [LARGE SCALE GENOMIC DNA]</scope>
    <source>
        <strain evidence="16">cv. Hale</strain>
    </source>
</reference>
<keyword evidence="16" id="KW-1185">Reference proteome</keyword>
<dbReference type="GO" id="GO:0006397">
    <property type="term" value="P:mRNA processing"/>
    <property type="evidence" value="ECO:0007669"/>
    <property type="project" value="UniProtKB-KW"/>
</dbReference>
<feature type="compositionally biased region" description="Low complexity" evidence="12">
    <location>
        <begin position="109"/>
        <end position="121"/>
    </location>
</feature>
<dbReference type="STRING" id="3988.B9RK76"/>
<evidence type="ECO:0000256" key="3">
    <source>
        <dbReference type="ARBA" id="ARBA00022640"/>
    </source>
</evidence>
<dbReference type="FunFam" id="3.30.110.60:FF:000002">
    <property type="entry name" value="CRS2-associated factor 1, chloroplastic"/>
    <property type="match status" value="2"/>
</dbReference>
<evidence type="ECO:0000256" key="11">
    <source>
        <dbReference type="SAM" id="Coils"/>
    </source>
</evidence>
<feature type="signal peptide" evidence="13">
    <location>
        <begin position="1"/>
        <end position="35"/>
    </location>
</feature>
<dbReference type="Pfam" id="PF01985">
    <property type="entry name" value="CRS1_YhbY"/>
    <property type="match status" value="3"/>
</dbReference>
<feature type="coiled-coil region" evidence="11">
    <location>
        <begin position="860"/>
        <end position="887"/>
    </location>
</feature>
<dbReference type="SUPFAM" id="SSF75471">
    <property type="entry name" value="YhbY-like"/>
    <property type="match status" value="3"/>
</dbReference>
<keyword evidence="5" id="KW-0677">Repeat</keyword>
<dbReference type="PANTHER" id="PTHR31846">
    <property type="entry name" value="CRS1 / YHBY (CRM) DOMAIN-CONTAINING PROTEIN"/>
    <property type="match status" value="1"/>
</dbReference>
<evidence type="ECO:0000256" key="13">
    <source>
        <dbReference type="SAM" id="SignalP"/>
    </source>
</evidence>
<evidence type="ECO:0000256" key="1">
    <source>
        <dbReference type="ARBA" id="ARBA00004229"/>
    </source>
</evidence>
<dbReference type="AlphaFoldDB" id="B9RK76"/>
<dbReference type="GO" id="GO:0003729">
    <property type="term" value="F:mRNA binding"/>
    <property type="evidence" value="ECO:0007669"/>
    <property type="project" value="InterPro"/>
</dbReference>
<feature type="domain" description="CRM" evidence="14">
    <location>
        <begin position="324"/>
        <end position="420"/>
    </location>
</feature>
<dbReference type="Gene3D" id="3.30.110.60">
    <property type="entry name" value="YhbY-like"/>
    <property type="match status" value="3"/>
</dbReference>
<dbReference type="FunFam" id="3.30.110.60:FF:000003">
    <property type="entry name" value="CRM-domain containing factor CFM3B, chloroplastic"/>
    <property type="match status" value="1"/>
</dbReference>
<keyword evidence="9" id="KW-0687">Ribonucleoprotein</keyword>
<dbReference type="SMART" id="SM01103">
    <property type="entry name" value="CRS1_YhbY"/>
    <property type="match status" value="3"/>
</dbReference>
<dbReference type="FunCoup" id="B9RK76">
    <property type="interactions" value="1124"/>
</dbReference>
<dbReference type="PANTHER" id="PTHR31846:SF7">
    <property type="entry name" value="CRS1 _ YHBY (CRM) DOMAIN-CONTAINING PROTEIN"/>
    <property type="match status" value="1"/>
</dbReference>
<evidence type="ECO:0000256" key="2">
    <source>
        <dbReference type="ARBA" id="ARBA00022528"/>
    </source>
</evidence>
<keyword evidence="4" id="KW-0507">mRNA processing</keyword>
<gene>
    <name evidence="15" type="ORF">RCOM_1047020</name>
</gene>
<feature type="chain" id="PRO_5002890838" description="CRM domain-containing protein" evidence="13">
    <location>
        <begin position="36"/>
        <end position="930"/>
    </location>
</feature>
<evidence type="ECO:0000256" key="4">
    <source>
        <dbReference type="ARBA" id="ARBA00022664"/>
    </source>
</evidence>
<feature type="region of interest" description="Disordered" evidence="12">
    <location>
        <begin position="892"/>
        <end position="913"/>
    </location>
</feature>
<evidence type="ECO:0000256" key="7">
    <source>
        <dbReference type="ARBA" id="ARBA00022946"/>
    </source>
</evidence>
<feature type="region of interest" description="Disordered" evidence="12">
    <location>
        <begin position="102"/>
        <end position="129"/>
    </location>
</feature>
<keyword evidence="2" id="KW-0150">Chloroplast</keyword>
<dbReference type="Proteomes" id="UP000008311">
    <property type="component" value="Unassembled WGS sequence"/>
</dbReference>
<evidence type="ECO:0000313" key="16">
    <source>
        <dbReference type="Proteomes" id="UP000008311"/>
    </source>
</evidence>
<evidence type="ECO:0000313" key="15">
    <source>
        <dbReference type="EMBL" id="EEF48074.1"/>
    </source>
</evidence>
<evidence type="ECO:0000256" key="6">
    <source>
        <dbReference type="ARBA" id="ARBA00022884"/>
    </source>
</evidence>
<name>B9RK76_RICCO</name>
<dbReference type="GO" id="GO:0000373">
    <property type="term" value="P:Group II intron splicing"/>
    <property type="evidence" value="ECO:0007669"/>
    <property type="project" value="UniProtKB-ARBA"/>
</dbReference>
<sequence>MGLLLNAAIIASHAQGLKTLLLLLAVAMDMALTLSTSSSSSSSRYPLFLQARSHSPFKAFNFETNCSYSRSIQVSATKTKRKPRPSFFEQIRDKWSLKVPSTRDTFPWQEPEQQQEHQGQGKNDEEEIERCEISGVTLSKAEIDANPSSIDDDSVSVSLPNHLTTAPWVHGTRPKKNHFSSRPKIGENVVQNDVHTVVDIVENLEKEVTCNDKFKKEDNILHVDNAERLVKEVNYDKKFKEAKVQVGGFSVELKRDNEIARAKYSKSPSYINEKPFGANGGYGVQVSYDDNSSSIELPWEKERVMESVEGYLRGKRSNTELAERMLPEHELKRLRNVALRMYERIKVGAAGINQDLVDAVHEKWRLDEVVKLKFEEPLSFNMRRTHEILENRTGGLVIWRSGSSVVLYRGISYKLHCVRSFSKQDEAGKEILAHPEEVTSNATLNIGVKHFIGTTESYIPDRAKYLKDLSREELTDFTELNQFLDELGPRFEDWCGREPLPVDADLLLAVDPGYKPPFRLLPYGVRHCLTDKEMTIFRRLARTVPPHFALGRNRQLQGLAKAIVKLWERSAIVKIAIKRGVQNTRNERMAEELKVLTGGILLSRNKEYIVFYRGNDFLPPAIVKTLKERKKLTYLKQDEEEQARQMALASVESSAKTSKVPLVAGTLAETVAATSHWRDQRGSPDIDEMLREAVLAKRASLVKHLENKLALAKGKLRKAEKALAKVHEHLDPSGLPTDLETISDEERFLFRKIGLSMKPYLFLGKRGVYDGTIENMHLHWKYRELVKVIVRGKSFAQVKHIAISLEAESGGVLVSIERTTKGYAIIVYRGKNYLHPEVMRPKNLLTKRQALVRSIELQRREALKHHISDLQERIELLKLELEDMESGKEIDVDKMSSRLDDSSISDSDVEEGGEEAYLVSTGIPITRTRT</sequence>
<evidence type="ECO:0000256" key="8">
    <source>
        <dbReference type="ARBA" id="ARBA00023187"/>
    </source>
</evidence>
<dbReference type="InParanoid" id="B9RK76"/>
<evidence type="ECO:0000256" key="12">
    <source>
        <dbReference type="SAM" id="MobiDB-lite"/>
    </source>
</evidence>
<evidence type="ECO:0000256" key="10">
    <source>
        <dbReference type="PROSITE-ProRule" id="PRU00626"/>
    </source>
</evidence>
<keyword evidence="6 10" id="KW-0694">RNA-binding</keyword>
<dbReference type="PROSITE" id="PS51295">
    <property type="entry name" value="CRM"/>
    <property type="match status" value="3"/>
</dbReference>
<feature type="compositionally biased region" description="Basic and acidic residues" evidence="12">
    <location>
        <begin position="892"/>
        <end position="901"/>
    </location>
</feature>
<evidence type="ECO:0000256" key="5">
    <source>
        <dbReference type="ARBA" id="ARBA00022737"/>
    </source>
</evidence>
<keyword evidence="13" id="KW-0732">Signal</keyword>
<protein>
    <recommendedName>
        <fullName evidence="14">CRM domain-containing protein</fullName>
    </recommendedName>
</protein>
<dbReference type="InterPro" id="IPR045278">
    <property type="entry name" value="CRS1/CFM2/CFM3"/>
</dbReference>
<evidence type="ECO:0000259" key="14">
    <source>
        <dbReference type="PROSITE" id="PS51295"/>
    </source>
</evidence>
<dbReference type="eggNOG" id="KOG1990">
    <property type="taxonomic scope" value="Eukaryota"/>
</dbReference>
<feature type="domain" description="CRM" evidence="14">
    <location>
        <begin position="527"/>
        <end position="624"/>
    </location>
</feature>
<keyword evidence="8" id="KW-0508">mRNA splicing</keyword>
<proteinExistence type="predicted"/>
<accession>B9RK76</accession>
<dbReference type="GO" id="GO:0009507">
    <property type="term" value="C:chloroplast"/>
    <property type="evidence" value="ECO:0007669"/>
    <property type="project" value="UniProtKB-SubCell"/>
</dbReference>
<dbReference type="GO" id="GO:1990904">
    <property type="term" value="C:ribonucleoprotein complex"/>
    <property type="evidence" value="ECO:0007669"/>
    <property type="project" value="UniProtKB-KW"/>
</dbReference>
<keyword evidence="3" id="KW-0934">Plastid</keyword>
<dbReference type="EMBL" id="EQ973784">
    <property type="protein sequence ID" value="EEF48074.1"/>
    <property type="molecule type" value="Genomic_DNA"/>
</dbReference>